<dbReference type="EC" id="2.1.1.297" evidence="5"/>
<dbReference type="HAMAP" id="MF_02126">
    <property type="entry name" value="RF_methyltr_PrmC"/>
    <property type="match status" value="1"/>
</dbReference>
<dbReference type="PROSITE" id="PS00092">
    <property type="entry name" value="N6_MTASE"/>
    <property type="match status" value="1"/>
</dbReference>
<organism evidence="8 10">
    <name type="scientific">Roseovarius indicus</name>
    <dbReference type="NCBI Taxonomy" id="540747"/>
    <lineage>
        <taxon>Bacteria</taxon>
        <taxon>Pseudomonadati</taxon>
        <taxon>Pseudomonadota</taxon>
        <taxon>Alphaproteobacteria</taxon>
        <taxon>Rhodobacterales</taxon>
        <taxon>Roseobacteraceae</taxon>
        <taxon>Roseovarius</taxon>
    </lineage>
</organism>
<dbReference type="RefSeq" id="WP_057815793.1">
    <property type="nucleotide sequence ID" value="NZ_CP031598.1"/>
</dbReference>
<dbReference type="GO" id="GO:0003676">
    <property type="term" value="F:nucleic acid binding"/>
    <property type="evidence" value="ECO:0007669"/>
    <property type="project" value="InterPro"/>
</dbReference>
<dbReference type="NCBIfam" id="TIGR03534">
    <property type="entry name" value="RF_mod_PrmC"/>
    <property type="match status" value="1"/>
</dbReference>
<comment type="similarity">
    <text evidence="5">Belongs to the protein N5-glutamine methyltransferase family. PrmC subfamily.</text>
</comment>
<feature type="binding site" evidence="5">
    <location>
        <begin position="184"/>
        <end position="187"/>
    </location>
    <ligand>
        <name>substrate</name>
    </ligand>
</feature>
<keyword evidence="10" id="KW-1185">Reference proteome</keyword>
<dbReference type="EMBL" id="CP031598">
    <property type="protein sequence ID" value="QEW27328.1"/>
    <property type="molecule type" value="Genomic_DNA"/>
</dbReference>
<feature type="binding site" evidence="5">
    <location>
        <begin position="118"/>
        <end position="122"/>
    </location>
    <ligand>
        <name>S-adenosyl-L-methionine</name>
        <dbReference type="ChEBI" id="CHEBI:59789"/>
    </ligand>
</feature>
<sequence>MSRTVGDGLSELRGKLAAAGIESSAREARRIMAAALGVAPDRVSLMQTDPLPHAAEDRLSGMAARRCAREPLAHILGLRAFYRHEFRVTRHVLDPRPETEVLVEAGLGAPFERVLDLGTGTGCILLSLLAARPGAEGTGTDISEEALAVARENAQGLGVADRCNLLKSDWFSAVEGQFDLIVSNPPYIAAWEMDTLEPELRYEPRGALTDEGDGLTAYRAIAAGAMAHLGPGGRLLLEIGWRQGPDVSEILRAAGFDSLRILSDLDGRDRVVSAARTLSGP</sequence>
<dbReference type="EMBL" id="LAXI01000005">
    <property type="protein sequence ID" value="KRS17867.1"/>
    <property type="molecule type" value="Genomic_DNA"/>
</dbReference>
<feature type="domain" description="Methyltransferase small" evidence="6">
    <location>
        <begin position="99"/>
        <end position="192"/>
    </location>
</feature>
<dbReference type="AlphaFoldDB" id="A0A0T5P9B9"/>
<dbReference type="Gene3D" id="3.40.50.150">
    <property type="entry name" value="Vaccinia Virus protein VP39"/>
    <property type="match status" value="1"/>
</dbReference>
<dbReference type="Gene3D" id="1.10.8.10">
    <property type="entry name" value="DNA helicase RuvA subunit, C-terminal domain"/>
    <property type="match status" value="1"/>
</dbReference>
<dbReference type="InterPro" id="IPR019874">
    <property type="entry name" value="RF_methyltr_PrmC"/>
</dbReference>
<dbReference type="PATRIC" id="fig|540747.5.peg.4901"/>
<evidence type="ECO:0000313" key="9">
    <source>
        <dbReference type="EMBL" id="QEW27328.1"/>
    </source>
</evidence>
<dbReference type="STRING" id="540747.SAMN04488031_101205"/>
<proteinExistence type="inferred from homology"/>
<dbReference type="SUPFAM" id="SSF53335">
    <property type="entry name" value="S-adenosyl-L-methionine-dependent methyltransferases"/>
    <property type="match status" value="1"/>
</dbReference>
<evidence type="ECO:0000259" key="6">
    <source>
        <dbReference type="Pfam" id="PF05175"/>
    </source>
</evidence>
<name>A0A0T5P9B9_9RHOB</name>
<dbReference type="Pfam" id="PF17827">
    <property type="entry name" value="PrmC_N"/>
    <property type="match status" value="1"/>
</dbReference>
<evidence type="ECO:0000313" key="8">
    <source>
        <dbReference type="EMBL" id="KRS17867.1"/>
    </source>
</evidence>
<feature type="binding site" evidence="5">
    <location>
        <position position="170"/>
    </location>
    <ligand>
        <name>S-adenosyl-L-methionine</name>
        <dbReference type="ChEBI" id="CHEBI:59789"/>
    </ligand>
</feature>
<evidence type="ECO:0000259" key="7">
    <source>
        <dbReference type="Pfam" id="PF17827"/>
    </source>
</evidence>
<dbReference type="CDD" id="cd02440">
    <property type="entry name" value="AdoMet_MTases"/>
    <property type="match status" value="1"/>
</dbReference>
<evidence type="ECO:0000313" key="11">
    <source>
        <dbReference type="Proteomes" id="UP000325785"/>
    </source>
</evidence>
<keyword evidence="2 5" id="KW-0808">Transferase</keyword>
<dbReference type="InterPro" id="IPR004556">
    <property type="entry name" value="HemK-like"/>
</dbReference>
<dbReference type="KEGG" id="rid:RIdsm_03140"/>
<dbReference type="Pfam" id="PF05175">
    <property type="entry name" value="MTS"/>
    <property type="match status" value="1"/>
</dbReference>
<feature type="domain" description="Release factor glutamine methyltransferase N-terminal" evidence="7">
    <location>
        <begin position="10"/>
        <end position="77"/>
    </location>
</feature>
<protein>
    <recommendedName>
        <fullName evidence="5">Release factor glutamine methyltransferase</fullName>
        <shortName evidence="5">RF MTase</shortName>
        <ecNumber evidence="5">2.1.1.297</ecNumber>
    </recommendedName>
    <alternativeName>
        <fullName evidence="5">N5-glutamine methyltransferase PrmC</fullName>
    </alternativeName>
    <alternativeName>
        <fullName evidence="5">Protein-(glutamine-N5) MTase PrmC</fullName>
    </alternativeName>
    <alternativeName>
        <fullName evidence="5">Protein-glutamine N-methyltransferase PrmC</fullName>
    </alternativeName>
</protein>
<dbReference type="InterPro" id="IPR002052">
    <property type="entry name" value="DNA_methylase_N6_adenine_CS"/>
</dbReference>
<dbReference type="GO" id="GO:0032259">
    <property type="term" value="P:methylation"/>
    <property type="evidence" value="ECO:0007669"/>
    <property type="project" value="UniProtKB-KW"/>
</dbReference>
<dbReference type="Proteomes" id="UP000325785">
    <property type="component" value="Chromosome"/>
</dbReference>
<dbReference type="OrthoDB" id="9800643at2"/>
<gene>
    <name evidence="5 9" type="primary">prmC</name>
    <name evidence="9" type="ORF">RIdsm_03140</name>
    <name evidence="8" type="ORF">XM52_09885</name>
</gene>
<dbReference type="InterPro" id="IPR040758">
    <property type="entry name" value="PrmC_N"/>
</dbReference>
<dbReference type="InterPro" id="IPR007848">
    <property type="entry name" value="Small_mtfrase_dom"/>
</dbReference>
<dbReference type="InterPro" id="IPR050320">
    <property type="entry name" value="N5-glutamine_MTase"/>
</dbReference>
<keyword evidence="3 5" id="KW-0949">S-adenosyl-L-methionine</keyword>
<dbReference type="PANTHER" id="PTHR18895">
    <property type="entry name" value="HEMK METHYLTRANSFERASE"/>
    <property type="match status" value="1"/>
</dbReference>
<feature type="binding site" evidence="5">
    <location>
        <position position="184"/>
    </location>
    <ligand>
        <name>S-adenosyl-L-methionine</name>
        <dbReference type="ChEBI" id="CHEBI:59789"/>
    </ligand>
</feature>
<evidence type="ECO:0000313" key="10">
    <source>
        <dbReference type="Proteomes" id="UP000051401"/>
    </source>
</evidence>
<dbReference type="NCBIfam" id="TIGR00536">
    <property type="entry name" value="hemK_fam"/>
    <property type="match status" value="1"/>
</dbReference>
<reference evidence="9 11" key="2">
    <citation type="submission" date="2018-08" db="EMBL/GenBank/DDBJ databases">
        <title>Genetic Globetrotter - A new plasmid hitch-hiking vast phylogenetic and geographic distances.</title>
        <authorList>
            <person name="Vollmers J."/>
            <person name="Petersen J."/>
        </authorList>
    </citation>
    <scope>NUCLEOTIDE SEQUENCE [LARGE SCALE GENOMIC DNA]</scope>
    <source>
        <strain evidence="9 11">DSM 26383</strain>
    </source>
</reference>
<evidence type="ECO:0000256" key="5">
    <source>
        <dbReference type="HAMAP-Rule" id="MF_02126"/>
    </source>
</evidence>
<dbReference type="PANTHER" id="PTHR18895:SF74">
    <property type="entry name" value="MTRF1L RELEASE FACTOR GLUTAMINE METHYLTRANSFERASE"/>
    <property type="match status" value="1"/>
</dbReference>
<dbReference type="GO" id="GO:0102559">
    <property type="term" value="F:peptide chain release factor N(5)-glutamine methyltransferase activity"/>
    <property type="evidence" value="ECO:0007669"/>
    <property type="project" value="UniProtKB-EC"/>
</dbReference>
<dbReference type="Proteomes" id="UP000051401">
    <property type="component" value="Unassembled WGS sequence"/>
</dbReference>
<evidence type="ECO:0000256" key="3">
    <source>
        <dbReference type="ARBA" id="ARBA00022691"/>
    </source>
</evidence>
<comment type="function">
    <text evidence="5">Methylates the class 1 translation termination release factors RF1/PrfA and RF2/PrfB on the glutamine residue of the universally conserved GGQ motif.</text>
</comment>
<keyword evidence="1 5" id="KW-0489">Methyltransferase</keyword>
<reference evidence="8 10" key="1">
    <citation type="submission" date="2015-04" db="EMBL/GenBank/DDBJ databases">
        <title>The draft genome sequence of Roseovarius indicus B108T.</title>
        <authorList>
            <person name="Li G."/>
            <person name="Lai Q."/>
            <person name="Shao Z."/>
            <person name="Yan P."/>
        </authorList>
    </citation>
    <scope>NUCLEOTIDE SEQUENCE [LARGE SCALE GENOMIC DNA]</scope>
    <source>
        <strain evidence="8 10">B108</strain>
    </source>
</reference>
<evidence type="ECO:0000256" key="1">
    <source>
        <dbReference type="ARBA" id="ARBA00022603"/>
    </source>
</evidence>
<comment type="catalytic activity">
    <reaction evidence="4 5">
        <text>L-glutaminyl-[peptide chain release factor] + S-adenosyl-L-methionine = N(5)-methyl-L-glutaminyl-[peptide chain release factor] + S-adenosyl-L-homocysteine + H(+)</text>
        <dbReference type="Rhea" id="RHEA:42896"/>
        <dbReference type="Rhea" id="RHEA-COMP:10271"/>
        <dbReference type="Rhea" id="RHEA-COMP:10272"/>
        <dbReference type="ChEBI" id="CHEBI:15378"/>
        <dbReference type="ChEBI" id="CHEBI:30011"/>
        <dbReference type="ChEBI" id="CHEBI:57856"/>
        <dbReference type="ChEBI" id="CHEBI:59789"/>
        <dbReference type="ChEBI" id="CHEBI:61891"/>
        <dbReference type="EC" id="2.1.1.297"/>
    </reaction>
</comment>
<evidence type="ECO:0000256" key="2">
    <source>
        <dbReference type="ARBA" id="ARBA00022679"/>
    </source>
</evidence>
<evidence type="ECO:0000256" key="4">
    <source>
        <dbReference type="ARBA" id="ARBA00048391"/>
    </source>
</evidence>
<accession>A0A0T5P9B9</accession>
<feature type="binding site" evidence="5">
    <location>
        <position position="141"/>
    </location>
    <ligand>
        <name>S-adenosyl-L-methionine</name>
        <dbReference type="ChEBI" id="CHEBI:59789"/>
    </ligand>
</feature>
<dbReference type="InterPro" id="IPR029063">
    <property type="entry name" value="SAM-dependent_MTases_sf"/>
</dbReference>